<organism evidence="1 2">
    <name type="scientific">Streptacidiphilus cavernicola</name>
    <dbReference type="NCBI Taxonomy" id="3342716"/>
    <lineage>
        <taxon>Bacteria</taxon>
        <taxon>Bacillati</taxon>
        <taxon>Actinomycetota</taxon>
        <taxon>Actinomycetes</taxon>
        <taxon>Kitasatosporales</taxon>
        <taxon>Streptomycetaceae</taxon>
        <taxon>Streptacidiphilus</taxon>
    </lineage>
</organism>
<evidence type="ECO:0008006" key="3">
    <source>
        <dbReference type="Google" id="ProtNLM"/>
    </source>
</evidence>
<keyword evidence="2" id="KW-1185">Reference proteome</keyword>
<comment type="caution">
    <text evidence="1">The sequence shown here is derived from an EMBL/GenBank/DDBJ whole genome shotgun (WGS) entry which is preliminary data.</text>
</comment>
<protein>
    <recommendedName>
        <fullName evidence="3">S1 motif domain-containing protein</fullName>
    </recommendedName>
</protein>
<gene>
    <name evidence="1" type="ORF">ACEZDE_02940</name>
</gene>
<sequence>MSEYSWPDDGPLVGARAQAAWAATCRALPLGTQITGEVIGHQPFGVFLRIDAVPDALGLAEIISMPREAALPQLGERVGGEVLGHADHNCQVRIRLDGSEEGM</sequence>
<proteinExistence type="predicted"/>
<evidence type="ECO:0000313" key="2">
    <source>
        <dbReference type="Proteomes" id="UP001592531"/>
    </source>
</evidence>
<name>A0ABV6VPF5_9ACTN</name>
<accession>A0ABV6VPF5</accession>
<dbReference type="RefSeq" id="WP_380531614.1">
    <property type="nucleotide sequence ID" value="NZ_JBHFAB010000002.1"/>
</dbReference>
<reference evidence="1 2" key="1">
    <citation type="submission" date="2024-09" db="EMBL/GenBank/DDBJ databases">
        <authorList>
            <person name="Lee S.D."/>
        </authorList>
    </citation>
    <scope>NUCLEOTIDE SEQUENCE [LARGE SCALE GENOMIC DNA]</scope>
    <source>
        <strain evidence="1 2">N8-3</strain>
    </source>
</reference>
<dbReference type="Proteomes" id="UP001592531">
    <property type="component" value="Unassembled WGS sequence"/>
</dbReference>
<dbReference type="EMBL" id="JBHFAB010000002">
    <property type="protein sequence ID" value="MFC1415601.1"/>
    <property type="molecule type" value="Genomic_DNA"/>
</dbReference>
<evidence type="ECO:0000313" key="1">
    <source>
        <dbReference type="EMBL" id="MFC1415601.1"/>
    </source>
</evidence>